<gene>
    <name evidence="5" type="ORF">FH972_025401</name>
</gene>
<evidence type="ECO:0000313" key="5">
    <source>
        <dbReference type="EMBL" id="KAB8500224.1"/>
    </source>
</evidence>
<evidence type="ECO:0000256" key="3">
    <source>
        <dbReference type="SAM" id="MobiDB-lite"/>
    </source>
</evidence>
<dbReference type="GO" id="GO:0006281">
    <property type="term" value="P:DNA repair"/>
    <property type="evidence" value="ECO:0007669"/>
    <property type="project" value="UniProtKB-KW"/>
</dbReference>
<evidence type="ECO:0000259" key="4">
    <source>
        <dbReference type="Pfam" id="PF17942"/>
    </source>
</evidence>
<dbReference type="GO" id="GO:0005634">
    <property type="term" value="C:nucleus"/>
    <property type="evidence" value="ECO:0007669"/>
    <property type="project" value="TreeGrafter"/>
</dbReference>
<dbReference type="InterPro" id="IPR045261">
    <property type="entry name" value="MORC_ATPase"/>
</dbReference>
<keyword evidence="6" id="KW-1185">Reference proteome</keyword>
<sequence length="271" mass="30715">MHHASQRGAGENLGNTPKRNRVGDLNKTSPKLGPKREVERKGPRRFIPVRSQKSALDDKILNGHLHDVALKLLLDLCSFFAASVLALARFPVSDDKLLTDIVEKYILEQLNLTKDSILEVKHPMDWYCKKIVTVGFGLYFRLVAWEWFDKAKSYASILYLRLPLGFRIILRGIDVEHHNIVNDMMLSQEVTYLPNPGADGASKNFNMLAVVTIGFVKDAKHHIDVQVPRKADFSLNEALLKILELPILVVLDEAYIEFSKNKVQDKMGEEA</sequence>
<keyword evidence="1" id="KW-0227">DNA damage</keyword>
<name>A0A5N6L3H8_9ROSI</name>
<proteinExistence type="predicted"/>
<dbReference type="PANTHER" id="PTHR23336:SF58">
    <property type="entry name" value="PROTEIN MICRORCHIDIA 4"/>
    <property type="match status" value="1"/>
</dbReference>
<reference evidence="5 6" key="1">
    <citation type="submission" date="2019-06" db="EMBL/GenBank/DDBJ databases">
        <title>A chromosomal-level reference genome of Carpinus fangiana (Coryloideae, Betulaceae).</title>
        <authorList>
            <person name="Yang X."/>
            <person name="Wang Z."/>
            <person name="Zhang L."/>
            <person name="Hao G."/>
            <person name="Liu J."/>
            <person name="Yang Y."/>
        </authorList>
    </citation>
    <scope>NUCLEOTIDE SEQUENCE [LARGE SCALE GENOMIC DNA]</scope>
    <source>
        <strain evidence="5">Cfa_2016G</strain>
        <tissue evidence="5">Leaf</tissue>
    </source>
</reference>
<dbReference type="PANTHER" id="PTHR23336">
    <property type="entry name" value="ZINC FINGER CW-TYPE COILED-COIL DOMAIN PROTEIN 3"/>
    <property type="match status" value="1"/>
</dbReference>
<dbReference type="AlphaFoldDB" id="A0A5N6L3H8"/>
<dbReference type="EMBL" id="VIBQ01000050">
    <property type="protein sequence ID" value="KAB8500224.1"/>
    <property type="molecule type" value="Genomic_DNA"/>
</dbReference>
<evidence type="ECO:0000256" key="1">
    <source>
        <dbReference type="ARBA" id="ARBA00022763"/>
    </source>
</evidence>
<comment type="caution">
    <text evidence="5">The sequence shown here is derived from an EMBL/GenBank/DDBJ whole genome shotgun (WGS) entry which is preliminary data.</text>
</comment>
<protein>
    <recommendedName>
        <fullName evidence="4">Morc S5 domain-containing protein</fullName>
    </recommendedName>
</protein>
<dbReference type="OrthoDB" id="1730509at2759"/>
<keyword evidence="2" id="KW-0234">DNA repair</keyword>
<dbReference type="GO" id="GO:0016887">
    <property type="term" value="F:ATP hydrolysis activity"/>
    <property type="evidence" value="ECO:0007669"/>
    <property type="project" value="InterPro"/>
</dbReference>
<dbReference type="Proteomes" id="UP000327013">
    <property type="component" value="Unassembled WGS sequence"/>
</dbReference>
<organism evidence="5 6">
    <name type="scientific">Carpinus fangiana</name>
    <dbReference type="NCBI Taxonomy" id="176857"/>
    <lineage>
        <taxon>Eukaryota</taxon>
        <taxon>Viridiplantae</taxon>
        <taxon>Streptophyta</taxon>
        <taxon>Embryophyta</taxon>
        <taxon>Tracheophyta</taxon>
        <taxon>Spermatophyta</taxon>
        <taxon>Magnoliopsida</taxon>
        <taxon>eudicotyledons</taxon>
        <taxon>Gunneridae</taxon>
        <taxon>Pentapetalae</taxon>
        <taxon>rosids</taxon>
        <taxon>fabids</taxon>
        <taxon>Fagales</taxon>
        <taxon>Betulaceae</taxon>
        <taxon>Carpinus</taxon>
    </lineage>
</organism>
<dbReference type="InterPro" id="IPR041006">
    <property type="entry name" value="Morc_S5"/>
</dbReference>
<evidence type="ECO:0000256" key="2">
    <source>
        <dbReference type="ARBA" id="ARBA00023204"/>
    </source>
</evidence>
<feature type="region of interest" description="Disordered" evidence="3">
    <location>
        <begin position="1"/>
        <end position="44"/>
    </location>
</feature>
<accession>A0A5N6L3H8</accession>
<evidence type="ECO:0000313" key="6">
    <source>
        <dbReference type="Proteomes" id="UP000327013"/>
    </source>
</evidence>
<feature type="domain" description="Morc S5" evidence="4">
    <location>
        <begin position="152"/>
        <end position="225"/>
    </location>
</feature>
<dbReference type="Pfam" id="PF17942">
    <property type="entry name" value="Morc6_S5"/>
    <property type="match status" value="1"/>
</dbReference>